<evidence type="ECO:0000259" key="2">
    <source>
        <dbReference type="Pfam" id="PF21669"/>
    </source>
</evidence>
<dbReference type="InterPro" id="IPR049507">
    <property type="entry name" value="SHLD2_OB1"/>
</dbReference>
<dbReference type="Proteomes" id="UP000027195">
    <property type="component" value="Unassembled WGS sequence"/>
</dbReference>
<proteinExistence type="predicted"/>
<feature type="region of interest" description="Disordered" evidence="1">
    <location>
        <begin position="96"/>
        <end position="123"/>
    </location>
</feature>
<dbReference type="Pfam" id="PF21669">
    <property type="entry name" value="SHLD2_OB1"/>
    <property type="match status" value="1"/>
</dbReference>
<evidence type="ECO:0000313" key="4">
    <source>
        <dbReference type="Proteomes" id="UP000027195"/>
    </source>
</evidence>
<dbReference type="HOGENOM" id="CLU_069053_0_0_1"/>
<dbReference type="AlphaFoldDB" id="A0A067M597"/>
<evidence type="ECO:0000256" key="1">
    <source>
        <dbReference type="SAM" id="MobiDB-lite"/>
    </source>
</evidence>
<reference evidence="4" key="1">
    <citation type="journal article" date="2014" name="Proc. Natl. Acad. Sci. U.S.A.">
        <title>Extensive sampling of basidiomycete genomes demonstrates inadequacy of the white-rot/brown-rot paradigm for wood decay fungi.</title>
        <authorList>
            <person name="Riley R."/>
            <person name="Salamov A.A."/>
            <person name="Brown D.W."/>
            <person name="Nagy L.G."/>
            <person name="Floudas D."/>
            <person name="Held B.W."/>
            <person name="Levasseur A."/>
            <person name="Lombard V."/>
            <person name="Morin E."/>
            <person name="Otillar R."/>
            <person name="Lindquist E.A."/>
            <person name="Sun H."/>
            <person name="LaButti K.M."/>
            <person name="Schmutz J."/>
            <person name="Jabbour D."/>
            <person name="Luo H."/>
            <person name="Baker S.E."/>
            <person name="Pisabarro A.G."/>
            <person name="Walton J.D."/>
            <person name="Blanchette R.A."/>
            <person name="Henrissat B."/>
            <person name="Martin F."/>
            <person name="Cullen D."/>
            <person name="Hibbett D.S."/>
            <person name="Grigoriev I.V."/>
        </authorList>
    </citation>
    <scope>NUCLEOTIDE SEQUENCE [LARGE SCALE GENOMIC DNA]</scope>
    <source>
        <strain evidence="4">FD-172 SS1</strain>
    </source>
</reference>
<dbReference type="InParanoid" id="A0A067M597"/>
<keyword evidence="4" id="KW-1185">Reference proteome</keyword>
<protein>
    <recommendedName>
        <fullName evidence="2">Shieldin complex subunit 2 first OB fold domain-containing protein</fullName>
    </recommendedName>
</protein>
<organism evidence="3 4">
    <name type="scientific">Botryobasidium botryosum (strain FD-172 SS1)</name>
    <dbReference type="NCBI Taxonomy" id="930990"/>
    <lineage>
        <taxon>Eukaryota</taxon>
        <taxon>Fungi</taxon>
        <taxon>Dikarya</taxon>
        <taxon>Basidiomycota</taxon>
        <taxon>Agaricomycotina</taxon>
        <taxon>Agaricomycetes</taxon>
        <taxon>Cantharellales</taxon>
        <taxon>Botryobasidiaceae</taxon>
        <taxon>Botryobasidium</taxon>
    </lineage>
</organism>
<dbReference type="EMBL" id="KL198116">
    <property type="protein sequence ID" value="KDQ07057.1"/>
    <property type="molecule type" value="Genomic_DNA"/>
</dbReference>
<dbReference type="OrthoDB" id="2570580at2759"/>
<name>A0A067M597_BOTB1</name>
<accession>A0A067M597</accession>
<sequence length="304" mass="33061">MARYRVFLGAPKAHIDSAQSTRWHTVPSPAAVSEDRWSSVYEGVLPEPLDEEASLDASELTDASAWSLGKAEWSATYSIPPSTGRWSESDASFRDSYYASGRPEPPPQSQSFSRDESQLSIDSSGDSFGDSIGHFPSFHFSLHALSSLSLIMRYQGSRCTEKVNLLVAALEVGGLDFVKIKNGPDAGLEVGVLKLVVGDDLGGIGRITVWRETAEAWGGQTDGTEAVKRGDIVLLKNILVNHAPPEPTSITASPKLQSNMEICYRTLPQCRSDESLRPDLRLGRVDASVRKVAELVEWVQKLAG</sequence>
<gene>
    <name evidence="3" type="ORF">BOTBODRAFT_181032</name>
</gene>
<feature type="domain" description="Shieldin complex subunit 2 first OB fold" evidence="2">
    <location>
        <begin position="160"/>
        <end position="242"/>
    </location>
</feature>
<dbReference type="STRING" id="930990.A0A067M597"/>
<evidence type="ECO:0000313" key="3">
    <source>
        <dbReference type="EMBL" id="KDQ07057.1"/>
    </source>
</evidence>